<evidence type="ECO:0000313" key="2">
    <source>
        <dbReference type="EMBL" id="ETD68418.1"/>
    </source>
</evidence>
<name>V8FXI8_9BURK</name>
<dbReference type="AlphaFoldDB" id="V8FXI8"/>
<accession>V8FXI8</accession>
<proteinExistence type="predicted"/>
<dbReference type="RefSeq" id="WP_023952327.1">
    <property type="nucleotide sequence ID" value="NZ_AYSV01000106.1"/>
</dbReference>
<gene>
    <name evidence="2" type="ORF">V757_10205</name>
</gene>
<protein>
    <recommendedName>
        <fullName evidence="1">DUF2169 domain-containing protein</fullName>
    </recommendedName>
</protein>
<keyword evidence="3" id="KW-1185">Reference proteome</keyword>
<dbReference type="InterPro" id="IPR018683">
    <property type="entry name" value="DUF2169"/>
</dbReference>
<dbReference type="Proteomes" id="UP000018766">
    <property type="component" value="Unassembled WGS sequence"/>
</dbReference>
<comment type="caution">
    <text evidence="2">The sequence shown here is derived from an EMBL/GenBank/DDBJ whole genome shotgun (WGS) entry which is preliminary data.</text>
</comment>
<evidence type="ECO:0000313" key="3">
    <source>
        <dbReference type="Proteomes" id="UP000018766"/>
    </source>
</evidence>
<reference evidence="2 3" key="1">
    <citation type="submission" date="2013-11" db="EMBL/GenBank/DDBJ databases">
        <title>Genomic analysis of Pelistega sp. HM-7.</title>
        <authorList>
            <person name="Kumbhare S.V."/>
            <person name="Shetty S.A."/>
            <person name="Sharma O."/>
            <person name="Dhotre D.P."/>
        </authorList>
    </citation>
    <scope>NUCLEOTIDE SEQUENCE [LARGE SCALE GENOMIC DNA]</scope>
    <source>
        <strain evidence="2 3">HM-7</strain>
    </source>
</reference>
<dbReference type="Pfam" id="PF09937">
    <property type="entry name" value="DUF2169"/>
    <property type="match status" value="1"/>
</dbReference>
<dbReference type="OrthoDB" id="237820at2"/>
<feature type="domain" description="DUF2169" evidence="1">
    <location>
        <begin position="21"/>
        <end position="205"/>
    </location>
</feature>
<organism evidence="2 3">
    <name type="scientific">Pelistega indica</name>
    <dbReference type="NCBI Taxonomy" id="1414851"/>
    <lineage>
        <taxon>Bacteria</taxon>
        <taxon>Pseudomonadati</taxon>
        <taxon>Pseudomonadota</taxon>
        <taxon>Betaproteobacteria</taxon>
        <taxon>Burkholderiales</taxon>
        <taxon>Alcaligenaceae</taxon>
        <taxon>Pelistega</taxon>
    </lineage>
</organism>
<sequence length="214" mass="24249">MRVIKPFRSTVLHRPYRFKKKNYLGVTVGLLVDFKGGQHIVLHEQELWKLFGEESIAKFGAETLDFGIPKSRPEVLLTAYAFGKYAIDGRTGVSLQVNNIKKDLWVTGTRYWVDGKSTTPQSFDSISISRYNTFGGVGFDNNPVGKGKSKIQVDGMLLKELPNVENPFNPVYNENDEYPDISYGPLPIEYPGRNSLMGTYERKMENRGISRVCQ</sequence>
<dbReference type="EMBL" id="AYSV01000106">
    <property type="protein sequence ID" value="ETD68418.1"/>
    <property type="molecule type" value="Genomic_DNA"/>
</dbReference>
<evidence type="ECO:0000259" key="1">
    <source>
        <dbReference type="Pfam" id="PF09937"/>
    </source>
</evidence>